<accession>A0A316JDT0</accession>
<proteinExistence type="predicted"/>
<evidence type="ECO:0000313" key="3">
    <source>
        <dbReference type="Proteomes" id="UP000245865"/>
    </source>
</evidence>
<protein>
    <submittedName>
        <fullName evidence="2">Uncharacterized protein</fullName>
    </submittedName>
</protein>
<evidence type="ECO:0000313" key="2">
    <source>
        <dbReference type="EMBL" id="PWL18805.1"/>
    </source>
</evidence>
<gene>
    <name evidence="2" type="ORF">DKP76_07005</name>
</gene>
<keyword evidence="1" id="KW-0812">Transmembrane</keyword>
<sequence>MLMFHGMNQIGKVKTSQSVLTPFFWIFSASLTSACFLFWSGNQLPAYILLGIGALIILMFGYVYLHFMKRDPSRLHSETHIQQMYMIGTIGDPLSQSMSVINTDVSSNPQLENQHDT</sequence>
<feature type="transmembrane region" description="Helical" evidence="1">
    <location>
        <begin position="46"/>
        <end position="65"/>
    </location>
</feature>
<dbReference type="Proteomes" id="UP000245865">
    <property type="component" value="Unassembled WGS sequence"/>
</dbReference>
<comment type="caution">
    <text evidence="2">The sequence shown here is derived from an EMBL/GenBank/DDBJ whole genome shotgun (WGS) entry which is preliminary data.</text>
</comment>
<feature type="transmembrane region" description="Helical" evidence="1">
    <location>
        <begin position="20"/>
        <end position="40"/>
    </location>
</feature>
<keyword evidence="1" id="KW-1133">Transmembrane helix</keyword>
<dbReference type="EMBL" id="QGDB01000002">
    <property type="protein sequence ID" value="PWL18805.1"/>
    <property type="molecule type" value="Genomic_DNA"/>
</dbReference>
<keyword evidence="1" id="KW-0472">Membrane</keyword>
<organism evidence="2 3">
    <name type="scientific">Falsochrobactrum shanghaiense</name>
    <dbReference type="NCBI Taxonomy" id="2201899"/>
    <lineage>
        <taxon>Bacteria</taxon>
        <taxon>Pseudomonadati</taxon>
        <taxon>Pseudomonadota</taxon>
        <taxon>Alphaproteobacteria</taxon>
        <taxon>Hyphomicrobiales</taxon>
        <taxon>Brucellaceae</taxon>
        <taxon>Falsochrobactrum</taxon>
    </lineage>
</organism>
<dbReference type="AlphaFoldDB" id="A0A316JDT0"/>
<evidence type="ECO:0000256" key="1">
    <source>
        <dbReference type="SAM" id="Phobius"/>
    </source>
</evidence>
<reference evidence="2 3" key="1">
    <citation type="submission" date="2018-05" db="EMBL/GenBank/DDBJ databases">
        <title>Comparative genomic sequence analysis between strain HN4 and CCM 8460T (Falsochrobactrum ovis) will provide more evidence to prove that HN4 is a new species of Falsochrobactrum.</title>
        <authorList>
            <person name="Lyu W."/>
            <person name="Sun L."/>
            <person name="Yao L."/>
        </authorList>
    </citation>
    <scope>NUCLEOTIDE SEQUENCE [LARGE SCALE GENOMIC DNA]</scope>
    <source>
        <strain evidence="2 3">HN4</strain>
    </source>
</reference>
<keyword evidence="3" id="KW-1185">Reference proteome</keyword>
<name>A0A316JDT0_9HYPH</name>